<protein>
    <submittedName>
        <fullName evidence="2">Uncharacterized protein</fullName>
    </submittedName>
</protein>
<keyword evidence="1" id="KW-0472">Membrane</keyword>
<evidence type="ECO:0000256" key="1">
    <source>
        <dbReference type="SAM" id="Phobius"/>
    </source>
</evidence>
<dbReference type="KEGG" id="pthv:CE140_20735"/>
<dbReference type="Proteomes" id="UP000251666">
    <property type="component" value="Chromosome"/>
</dbReference>
<proteinExistence type="predicted"/>
<evidence type="ECO:0000313" key="3">
    <source>
        <dbReference type="Proteomes" id="UP000251666"/>
    </source>
</evidence>
<keyword evidence="3" id="KW-1185">Reference proteome</keyword>
<accession>A0A2Z4ZWK0</accession>
<dbReference type="EMBL" id="CP022202">
    <property type="protein sequence ID" value="AXA62504.1"/>
    <property type="molecule type" value="Genomic_DNA"/>
</dbReference>
<dbReference type="AlphaFoldDB" id="A0A2Z4ZWK0"/>
<gene>
    <name evidence="2" type="ORF">CEQ51_21285</name>
</gene>
<feature type="transmembrane region" description="Helical" evidence="1">
    <location>
        <begin position="87"/>
        <end position="109"/>
    </location>
</feature>
<sequence length="149" mass="16774">MALVVLDGMVEELGLASYVNGERMLSFVKINGRRIKNVSCDDYTRSFLKVGLKVRLALVRRIFGTHILYAIRLENGEVISRSRAWPIFLVCMFGLAIDLLMSPLFIMILKATHSILMSLISFILIGLGLAYVILKDHFKARLVFGKPSN</sequence>
<keyword evidence="1" id="KW-0812">Transmembrane</keyword>
<dbReference type="RefSeq" id="WP_208665541.1">
    <property type="nucleotide sequence ID" value="NZ_CP022201.1"/>
</dbReference>
<feature type="transmembrane region" description="Helical" evidence="1">
    <location>
        <begin position="115"/>
        <end position="134"/>
    </location>
</feature>
<evidence type="ECO:0000313" key="2">
    <source>
        <dbReference type="EMBL" id="AXA62504.1"/>
    </source>
</evidence>
<name>A0A2Z4ZWK0_9PSED</name>
<reference evidence="3" key="1">
    <citation type="journal article" date="2021" name="Front. Microbiol.">
        <title>Genomic Analysis of the 1-Aminocyclopropane-1-Carboxylate Deaminase-Producing Pseudomonas thivervalensis SC5 Reveals Its Multifaceted Roles in Soil and in Beneficial Interactions With Plants.</title>
        <authorList>
            <person name="Nascimento F.X."/>
            <person name="Uron P."/>
            <person name="Glick B.R."/>
            <person name="Giachini A."/>
            <person name="Rossi M.J."/>
        </authorList>
    </citation>
    <scope>NUCLEOTIDE SEQUENCE [LARGE SCALE GENOMIC DNA]</scope>
    <source>
        <strain evidence="3">PLM3</strain>
    </source>
</reference>
<keyword evidence="1" id="KW-1133">Transmembrane helix</keyword>
<organism evidence="2 3">
    <name type="scientific">Pseudomonas thivervalensis</name>
    <dbReference type="NCBI Taxonomy" id="86265"/>
    <lineage>
        <taxon>Bacteria</taxon>
        <taxon>Pseudomonadati</taxon>
        <taxon>Pseudomonadota</taxon>
        <taxon>Gammaproteobacteria</taxon>
        <taxon>Pseudomonadales</taxon>
        <taxon>Pseudomonadaceae</taxon>
        <taxon>Pseudomonas</taxon>
    </lineage>
</organism>